<feature type="transmembrane region" description="Helical" evidence="11">
    <location>
        <begin position="324"/>
        <end position="347"/>
    </location>
</feature>
<dbReference type="Proteomes" id="UP000198287">
    <property type="component" value="Unassembled WGS sequence"/>
</dbReference>
<evidence type="ECO:0000256" key="7">
    <source>
        <dbReference type="ARBA" id="ARBA00022989"/>
    </source>
</evidence>
<feature type="transmembrane region" description="Helical" evidence="11">
    <location>
        <begin position="974"/>
        <end position="1003"/>
    </location>
</feature>
<dbReference type="PANTHER" id="PTHR21522">
    <property type="entry name" value="PROTON CHANNEL OTOP"/>
    <property type="match status" value="1"/>
</dbReference>
<accession>A0A226EXS4</accession>
<dbReference type="GO" id="GO:0005886">
    <property type="term" value="C:plasma membrane"/>
    <property type="evidence" value="ECO:0007669"/>
    <property type="project" value="UniProtKB-SubCell"/>
</dbReference>
<feature type="transmembrane region" description="Helical" evidence="11">
    <location>
        <begin position="554"/>
        <end position="572"/>
    </location>
</feature>
<feature type="transmembrane region" description="Helical" evidence="11">
    <location>
        <begin position="818"/>
        <end position="839"/>
    </location>
</feature>
<keyword evidence="7 11" id="KW-1133">Transmembrane helix</keyword>
<feature type="transmembrane region" description="Helical" evidence="11">
    <location>
        <begin position="400"/>
        <end position="422"/>
    </location>
</feature>
<comment type="similarity">
    <text evidence="2">Belongs to the otopetrin family.</text>
</comment>
<feature type="transmembrane region" description="Helical" evidence="11">
    <location>
        <begin position="6"/>
        <end position="28"/>
    </location>
</feature>
<keyword evidence="9 11" id="KW-0472">Membrane</keyword>
<evidence type="ECO:0000256" key="9">
    <source>
        <dbReference type="ARBA" id="ARBA00023136"/>
    </source>
</evidence>
<comment type="subcellular location">
    <subcellularLocation>
        <location evidence="1">Cell membrane</location>
        <topology evidence="1">Multi-pass membrane protein</topology>
    </subcellularLocation>
</comment>
<evidence type="ECO:0000256" key="3">
    <source>
        <dbReference type="ARBA" id="ARBA00022448"/>
    </source>
</evidence>
<feature type="transmembrane region" description="Helical" evidence="11">
    <location>
        <begin position="145"/>
        <end position="164"/>
    </location>
</feature>
<feature type="transmembrane region" description="Helical" evidence="11">
    <location>
        <begin position="516"/>
        <end position="533"/>
    </location>
</feature>
<dbReference type="GO" id="GO:0015252">
    <property type="term" value="F:proton channel activity"/>
    <property type="evidence" value="ECO:0007669"/>
    <property type="project" value="InterPro"/>
</dbReference>
<dbReference type="PANTHER" id="PTHR21522:SF32">
    <property type="entry name" value="OTOPETRIN-2"/>
    <property type="match status" value="1"/>
</dbReference>
<feature type="transmembrane region" description="Helical" evidence="11">
    <location>
        <begin position="860"/>
        <end position="882"/>
    </location>
</feature>
<feature type="transmembrane region" description="Helical" evidence="11">
    <location>
        <begin position="475"/>
        <end position="496"/>
    </location>
</feature>
<feature type="transmembrane region" description="Helical" evidence="11">
    <location>
        <begin position="894"/>
        <end position="914"/>
    </location>
</feature>
<evidence type="ECO:0000256" key="1">
    <source>
        <dbReference type="ARBA" id="ARBA00004651"/>
    </source>
</evidence>
<keyword evidence="10" id="KW-0407">Ion channel</keyword>
<dbReference type="EMBL" id="LNIX01000001">
    <property type="protein sequence ID" value="OXA61406.1"/>
    <property type="molecule type" value="Genomic_DNA"/>
</dbReference>
<keyword evidence="13" id="KW-1185">Reference proteome</keyword>
<feature type="transmembrane region" description="Helical" evidence="11">
    <location>
        <begin position="588"/>
        <end position="608"/>
    </location>
</feature>
<evidence type="ECO:0000256" key="2">
    <source>
        <dbReference type="ARBA" id="ARBA00006513"/>
    </source>
</evidence>
<reference evidence="12 13" key="1">
    <citation type="submission" date="2015-12" db="EMBL/GenBank/DDBJ databases">
        <title>The genome of Folsomia candida.</title>
        <authorList>
            <person name="Faddeeva A."/>
            <person name="Derks M.F."/>
            <person name="Anvar Y."/>
            <person name="Smit S."/>
            <person name="Van Straalen N."/>
            <person name="Roelofs D."/>
        </authorList>
    </citation>
    <scope>NUCLEOTIDE SEQUENCE [LARGE SCALE GENOMIC DNA]</scope>
    <source>
        <strain evidence="12 13">VU population</strain>
        <tissue evidence="12">Whole body</tissue>
    </source>
</reference>
<feature type="transmembrane region" description="Helical" evidence="11">
    <location>
        <begin position="935"/>
        <end position="954"/>
    </location>
</feature>
<feature type="transmembrane region" description="Helical" evidence="11">
    <location>
        <begin position="442"/>
        <end position="463"/>
    </location>
</feature>
<evidence type="ECO:0000256" key="11">
    <source>
        <dbReference type="SAM" id="Phobius"/>
    </source>
</evidence>
<keyword evidence="6" id="KW-0375">Hydrogen ion transport</keyword>
<evidence type="ECO:0000256" key="8">
    <source>
        <dbReference type="ARBA" id="ARBA00023065"/>
    </source>
</evidence>
<evidence type="ECO:0000256" key="5">
    <source>
        <dbReference type="ARBA" id="ARBA00022692"/>
    </source>
</evidence>
<feature type="transmembrane region" description="Helical" evidence="11">
    <location>
        <begin position="782"/>
        <end position="806"/>
    </location>
</feature>
<organism evidence="12 13">
    <name type="scientific">Folsomia candida</name>
    <name type="common">Springtail</name>
    <dbReference type="NCBI Taxonomy" id="158441"/>
    <lineage>
        <taxon>Eukaryota</taxon>
        <taxon>Metazoa</taxon>
        <taxon>Ecdysozoa</taxon>
        <taxon>Arthropoda</taxon>
        <taxon>Hexapoda</taxon>
        <taxon>Collembola</taxon>
        <taxon>Entomobryomorpha</taxon>
        <taxon>Isotomoidea</taxon>
        <taxon>Isotomidae</taxon>
        <taxon>Proisotominae</taxon>
        <taxon>Folsomia</taxon>
    </lineage>
</organism>
<sequence>MTFPHQIPSIALAIGIISVVFIFEIPVFPDQRDSNKVSELSKFILCTGSCLLLLREWKSQKKTTPNFSNVTGGGHRYLGLAFFLFYETFLAYRLVNQFLYVFIAPDCFGTMPVLEVIVQMCLAMGLMESLYNKQKYLPNSCSTSYYTWSIVGATSLCLAFHHIVDEVILTQIESSILNKTGVDFLHEYPIQSWSLHVPQLFQKRVMCLQYDAYRETAHYIIHLLPVGAEFYFLSAFFCANKWQELGYNNEKEKGRKSSPDLILNHISNTCPKQIVLRSRSNSVPSRPLKLASPQTTSAQVLEIEMVSNEPKPCKKASLPFKITTLVTCVTIGIFLLVTISLFCALIRRQNYLEAITSFVAQHFILQATILSLEIFLFLLKLRNCGSATNPSHHAHDLDKLLLICPLLPLGIIITLRLLPDIIGIPINFEGPLVGNAWKACSIFLGLFLWGQVAFQAFFISQLLNTPKQRICKDKLVKFAMLVLFLLNFGVWLSWTLEVKQVPLFSEERDSNGISEYSKFIFCTISCILLAREWKNQKKNTGFRSDRVEGGGHRYLGLAFFCCYETFLGYELINHFRYIFVAPDCFECITIFEILVQMCLALGLMEALYNKEKYIPSNNSLSYYTWSIVGATSLSLAFHHVMEEIILTQIEICVRKRILRNLEYPIQSWAEYVPKLFKKRVKCFQYDAFHEQADFIIHLLPVGPEFYFLSAFFCANKWHRLEVKDCSEEIITGESTNVTRKGMTRLRRANSMPSFTPLETLVTKQSLEIEGLRHKKASPSFKLTIIMSCIAVSVFTVGSISIFYVLMHQAEHMSAVITYIVQQFIFNIAILSIEILIFVTKLNGRGQSDPTHGGHHELDKLLLICPLLQLGILVTLRVLPNIIGIPFTVKGPLVGHLWTCIDIFLAFLLWGEAAFQAFFISQLHDTPKKLIRKDKWVKLSMLLLFLLNFGVWLSWTLHAKQISLHGRSMQIFGEITWIVIVFCTVPFVLFCFGHSAASFLDLYISMN</sequence>
<feature type="transmembrane region" description="Helical" evidence="11">
    <location>
        <begin position="359"/>
        <end position="379"/>
    </location>
</feature>
<feature type="transmembrane region" description="Helical" evidence="11">
    <location>
        <begin position="107"/>
        <end position="125"/>
    </location>
</feature>
<evidence type="ECO:0000313" key="13">
    <source>
        <dbReference type="Proteomes" id="UP000198287"/>
    </source>
</evidence>
<dbReference type="InterPro" id="IPR004878">
    <property type="entry name" value="Otopetrin"/>
</dbReference>
<evidence type="ECO:0000256" key="10">
    <source>
        <dbReference type="ARBA" id="ARBA00023303"/>
    </source>
</evidence>
<name>A0A226EXS4_FOLCA</name>
<evidence type="ECO:0000313" key="12">
    <source>
        <dbReference type="EMBL" id="OXA61406.1"/>
    </source>
</evidence>
<evidence type="ECO:0000256" key="6">
    <source>
        <dbReference type="ARBA" id="ARBA00022781"/>
    </source>
</evidence>
<dbReference type="AlphaFoldDB" id="A0A226EXS4"/>
<protein>
    <submittedName>
        <fullName evidence="12">Uncharacterized protein</fullName>
    </submittedName>
</protein>
<proteinExistence type="inferred from homology"/>
<gene>
    <name evidence="12" type="ORF">Fcan01_01220</name>
</gene>
<feature type="transmembrane region" description="Helical" evidence="11">
    <location>
        <begin position="77"/>
        <end position="95"/>
    </location>
</feature>
<evidence type="ECO:0000256" key="4">
    <source>
        <dbReference type="ARBA" id="ARBA00022475"/>
    </source>
</evidence>
<keyword evidence="3" id="KW-0813">Transport</keyword>
<keyword evidence="5 11" id="KW-0812">Transmembrane</keyword>
<keyword evidence="8" id="KW-0406">Ion transport</keyword>
<comment type="caution">
    <text evidence="12">The sequence shown here is derived from an EMBL/GenBank/DDBJ whole genome shotgun (WGS) entry which is preliminary data.</text>
</comment>
<keyword evidence="4" id="KW-1003">Cell membrane</keyword>
<dbReference type="Pfam" id="PF03189">
    <property type="entry name" value="Otopetrin"/>
    <property type="match status" value="1"/>
</dbReference>